<reference evidence="2" key="1">
    <citation type="submission" date="2022-01" db="EMBL/GenBank/DDBJ databases">
        <authorList>
            <person name="King R."/>
        </authorList>
    </citation>
    <scope>NUCLEOTIDE SEQUENCE</scope>
</reference>
<organism evidence="2 3">
    <name type="scientific">Nezara viridula</name>
    <name type="common">Southern green stink bug</name>
    <name type="synonym">Cimex viridulus</name>
    <dbReference type="NCBI Taxonomy" id="85310"/>
    <lineage>
        <taxon>Eukaryota</taxon>
        <taxon>Metazoa</taxon>
        <taxon>Ecdysozoa</taxon>
        <taxon>Arthropoda</taxon>
        <taxon>Hexapoda</taxon>
        <taxon>Insecta</taxon>
        <taxon>Pterygota</taxon>
        <taxon>Neoptera</taxon>
        <taxon>Paraneoptera</taxon>
        <taxon>Hemiptera</taxon>
        <taxon>Heteroptera</taxon>
        <taxon>Panheteroptera</taxon>
        <taxon>Pentatomomorpha</taxon>
        <taxon>Pentatomoidea</taxon>
        <taxon>Pentatomidae</taxon>
        <taxon>Pentatominae</taxon>
        <taxon>Nezara</taxon>
    </lineage>
</organism>
<gene>
    <name evidence="2" type="ORF">NEZAVI_LOCUS13114</name>
</gene>
<keyword evidence="3" id="KW-1185">Reference proteome</keyword>
<dbReference type="OrthoDB" id="6625688at2759"/>
<evidence type="ECO:0000256" key="1">
    <source>
        <dbReference type="SAM" id="SignalP"/>
    </source>
</evidence>
<proteinExistence type="predicted"/>
<evidence type="ECO:0000313" key="2">
    <source>
        <dbReference type="EMBL" id="CAH1404760.1"/>
    </source>
</evidence>
<dbReference type="Proteomes" id="UP001152798">
    <property type="component" value="Chromosome 6"/>
</dbReference>
<feature type="chain" id="PRO_5040486047" description="Neuropeptide" evidence="1">
    <location>
        <begin position="25"/>
        <end position="123"/>
    </location>
</feature>
<feature type="signal peptide" evidence="1">
    <location>
        <begin position="1"/>
        <end position="24"/>
    </location>
</feature>
<dbReference type="AlphaFoldDB" id="A0A9P0HLC0"/>
<evidence type="ECO:0008006" key="4">
    <source>
        <dbReference type="Google" id="ProtNLM"/>
    </source>
</evidence>
<evidence type="ECO:0000313" key="3">
    <source>
        <dbReference type="Proteomes" id="UP001152798"/>
    </source>
</evidence>
<sequence>MINMIELMLKFTVFILFLIEFTSGTELIEVEIDDDPPPNWPEDLSTSSQIVFRPLFVYKQKKAAQVENNRRKAELAIEVLKKDREPIGVSYRPHYYYNPYPSYYYNHNYRPYYYNYYPYYPSN</sequence>
<protein>
    <recommendedName>
        <fullName evidence="4">Neuropeptide</fullName>
    </recommendedName>
</protein>
<dbReference type="EMBL" id="OV725082">
    <property type="protein sequence ID" value="CAH1404760.1"/>
    <property type="molecule type" value="Genomic_DNA"/>
</dbReference>
<keyword evidence="1" id="KW-0732">Signal</keyword>
<name>A0A9P0HLC0_NEZVI</name>
<accession>A0A9P0HLC0</accession>